<dbReference type="Gene3D" id="3.40.630.30">
    <property type="match status" value="1"/>
</dbReference>
<dbReference type="SUPFAM" id="SSF55729">
    <property type="entry name" value="Acyl-CoA N-acyltransferases (Nat)"/>
    <property type="match status" value="1"/>
</dbReference>
<feature type="domain" description="N-acetyltransferase" evidence="1">
    <location>
        <begin position="6"/>
        <end position="99"/>
    </location>
</feature>
<dbReference type="CDD" id="cd04301">
    <property type="entry name" value="NAT_SF"/>
    <property type="match status" value="1"/>
</dbReference>
<dbReference type="EMBL" id="LAZR01063871">
    <property type="protein sequence ID" value="KKK58646.1"/>
    <property type="molecule type" value="Genomic_DNA"/>
</dbReference>
<gene>
    <name evidence="2" type="ORF">LCGC14_3042330</name>
</gene>
<evidence type="ECO:0000259" key="1">
    <source>
        <dbReference type="PROSITE" id="PS51186"/>
    </source>
</evidence>
<feature type="non-terminal residue" evidence="2">
    <location>
        <position position="99"/>
    </location>
</feature>
<dbReference type="GO" id="GO:0016747">
    <property type="term" value="F:acyltransferase activity, transferring groups other than amino-acyl groups"/>
    <property type="evidence" value="ECO:0007669"/>
    <property type="project" value="InterPro"/>
</dbReference>
<comment type="caution">
    <text evidence="2">The sequence shown here is derived from an EMBL/GenBank/DDBJ whole genome shotgun (WGS) entry which is preliminary data.</text>
</comment>
<name>A0A0F8ZF46_9ZZZZ</name>
<organism evidence="2">
    <name type="scientific">marine sediment metagenome</name>
    <dbReference type="NCBI Taxonomy" id="412755"/>
    <lineage>
        <taxon>unclassified sequences</taxon>
        <taxon>metagenomes</taxon>
        <taxon>ecological metagenomes</taxon>
    </lineage>
</organism>
<dbReference type="AlphaFoldDB" id="A0A0F8ZF46"/>
<protein>
    <recommendedName>
        <fullName evidence="1">N-acetyltransferase domain-containing protein</fullName>
    </recommendedName>
</protein>
<accession>A0A0F8ZF46</accession>
<proteinExistence type="predicted"/>
<dbReference type="Pfam" id="PF00583">
    <property type="entry name" value="Acetyltransf_1"/>
    <property type="match status" value="1"/>
</dbReference>
<reference evidence="2" key="1">
    <citation type="journal article" date="2015" name="Nature">
        <title>Complex archaea that bridge the gap between prokaryotes and eukaryotes.</title>
        <authorList>
            <person name="Spang A."/>
            <person name="Saw J.H."/>
            <person name="Jorgensen S.L."/>
            <person name="Zaremba-Niedzwiedzka K."/>
            <person name="Martijn J."/>
            <person name="Lind A.E."/>
            <person name="van Eijk R."/>
            <person name="Schleper C."/>
            <person name="Guy L."/>
            <person name="Ettema T.J."/>
        </authorList>
    </citation>
    <scope>NUCLEOTIDE SEQUENCE</scope>
</reference>
<dbReference type="InterPro" id="IPR000182">
    <property type="entry name" value="GNAT_dom"/>
</dbReference>
<dbReference type="PROSITE" id="PS51186">
    <property type="entry name" value="GNAT"/>
    <property type="match status" value="1"/>
</dbReference>
<dbReference type="InterPro" id="IPR016181">
    <property type="entry name" value="Acyl_CoA_acyltransferase"/>
</dbReference>
<evidence type="ECO:0000313" key="2">
    <source>
        <dbReference type="EMBL" id="KKK58646.1"/>
    </source>
</evidence>
<sequence length="99" mass="10973">MNTDPIKIVEFDNLKHRKQVVELWQDVFGYEAGHNQPEVAIDKKIAAGDGLFFVAVKQETVAGTVMAGYDGHRGWINYLAVHPQHQRAGVAAQLMDEAA</sequence>